<organism evidence="1 2">
    <name type="scientific">Ligilactobacillus ruminis DSM 20403 = NBRC 102161</name>
    <dbReference type="NCBI Taxonomy" id="1423798"/>
    <lineage>
        <taxon>Bacteria</taxon>
        <taxon>Bacillati</taxon>
        <taxon>Bacillota</taxon>
        <taxon>Bacilli</taxon>
        <taxon>Lactobacillales</taxon>
        <taxon>Lactobacillaceae</taxon>
        <taxon>Ligilactobacillus</taxon>
    </lineage>
</organism>
<dbReference type="Proteomes" id="UP000182635">
    <property type="component" value="Unassembled WGS sequence"/>
</dbReference>
<evidence type="ECO:0000313" key="2">
    <source>
        <dbReference type="Proteomes" id="UP000182635"/>
    </source>
</evidence>
<proteinExistence type="predicted"/>
<reference evidence="2" key="1">
    <citation type="submission" date="2016-10" db="EMBL/GenBank/DDBJ databases">
        <authorList>
            <person name="Varghese N."/>
            <person name="Submissions S."/>
        </authorList>
    </citation>
    <scope>NUCLEOTIDE SEQUENCE [LARGE SCALE GENOMIC DNA]</scope>
    <source>
        <strain evidence="2">DSM 20403</strain>
    </source>
</reference>
<dbReference type="AlphaFoldDB" id="A0A1I2PYX8"/>
<accession>A0A1I2PYX8</accession>
<dbReference type="EMBL" id="FOPI01000005">
    <property type="protein sequence ID" value="SFG20840.1"/>
    <property type="molecule type" value="Genomic_DNA"/>
</dbReference>
<gene>
    <name evidence="1" type="ORF">SAMN02910432_00370</name>
</gene>
<sequence>MLKAFLSQEKISKIKQTFKTIFENGKDIKKEPSMPKEQLRLFISKAAQNKQEVILQLNWTDGEIEEVSGTITLLHSRTDAILLKNKADHSLGYPIRIEQINYLSLIMSGRESRDFSHGMDRPYQAL</sequence>
<evidence type="ECO:0000313" key="1">
    <source>
        <dbReference type="EMBL" id="SFG20840.1"/>
    </source>
</evidence>
<evidence type="ECO:0008006" key="3">
    <source>
        <dbReference type="Google" id="ProtNLM"/>
    </source>
</evidence>
<name>A0A1I2PYX8_9LACO</name>
<dbReference type="RefSeq" id="WP_046922531.1">
    <property type="nucleotide sequence ID" value="NZ_AYYL01000002.1"/>
</dbReference>
<protein>
    <recommendedName>
        <fullName evidence="3">YolD-like protein</fullName>
    </recommendedName>
</protein>